<protein>
    <submittedName>
        <fullName evidence="5">TlyA family RNA methyltransferase</fullName>
    </submittedName>
</protein>
<keyword evidence="6" id="KW-1185">Reference proteome</keyword>
<dbReference type="InterPro" id="IPR036986">
    <property type="entry name" value="S4_RNA-bd_sf"/>
</dbReference>
<dbReference type="InterPro" id="IPR047048">
    <property type="entry name" value="TlyA"/>
</dbReference>
<dbReference type="PANTHER" id="PTHR32319:SF0">
    <property type="entry name" value="BACTERIAL HEMOLYSIN-LIKE PROTEIN"/>
    <property type="match status" value="1"/>
</dbReference>
<dbReference type="Proteomes" id="UP001354971">
    <property type="component" value="Unassembled WGS sequence"/>
</dbReference>
<dbReference type="InterPro" id="IPR004538">
    <property type="entry name" value="Hemolysin_A/TlyA"/>
</dbReference>
<proteinExistence type="inferred from homology"/>
<dbReference type="Pfam" id="PF01728">
    <property type="entry name" value="FtsJ"/>
    <property type="match status" value="1"/>
</dbReference>
<dbReference type="GO" id="GO:0032259">
    <property type="term" value="P:methylation"/>
    <property type="evidence" value="ECO:0007669"/>
    <property type="project" value="UniProtKB-KW"/>
</dbReference>
<accession>A0ABU7LMW6</accession>
<dbReference type="InterPro" id="IPR002877">
    <property type="entry name" value="RNA_MeTrfase_FtsJ_dom"/>
</dbReference>
<evidence type="ECO:0000313" key="5">
    <source>
        <dbReference type="EMBL" id="MEE2525222.1"/>
    </source>
</evidence>
<comment type="similarity">
    <text evidence="2">Belongs to the TlyA family.</text>
</comment>
<evidence type="ECO:0000256" key="2">
    <source>
        <dbReference type="ARBA" id="ARBA00029460"/>
    </source>
</evidence>
<dbReference type="Gene3D" id="3.40.50.150">
    <property type="entry name" value="Vaccinia Virus protein VP39"/>
    <property type="match status" value="1"/>
</dbReference>
<evidence type="ECO:0000256" key="1">
    <source>
        <dbReference type="ARBA" id="ARBA00022884"/>
    </source>
</evidence>
<dbReference type="EMBL" id="JAZDRP010000002">
    <property type="protein sequence ID" value="MEE2525222.1"/>
    <property type="molecule type" value="Genomic_DNA"/>
</dbReference>
<evidence type="ECO:0000256" key="3">
    <source>
        <dbReference type="PROSITE-ProRule" id="PRU00182"/>
    </source>
</evidence>
<organism evidence="5 6">
    <name type="scientific">Hyphobacterium lacteum</name>
    <dbReference type="NCBI Taxonomy" id="3116575"/>
    <lineage>
        <taxon>Bacteria</taxon>
        <taxon>Pseudomonadati</taxon>
        <taxon>Pseudomonadota</taxon>
        <taxon>Alphaproteobacteria</taxon>
        <taxon>Maricaulales</taxon>
        <taxon>Maricaulaceae</taxon>
        <taxon>Hyphobacterium</taxon>
    </lineage>
</organism>
<dbReference type="InterPro" id="IPR029063">
    <property type="entry name" value="SAM-dependent_MTases_sf"/>
</dbReference>
<dbReference type="InterPro" id="IPR002942">
    <property type="entry name" value="S4_RNA-bd"/>
</dbReference>
<dbReference type="SUPFAM" id="SSF55174">
    <property type="entry name" value="Alpha-L RNA-binding motif"/>
    <property type="match status" value="1"/>
</dbReference>
<dbReference type="PIRSF" id="PIRSF005578">
    <property type="entry name" value="TlyA"/>
    <property type="match status" value="1"/>
</dbReference>
<dbReference type="PROSITE" id="PS50889">
    <property type="entry name" value="S4"/>
    <property type="match status" value="1"/>
</dbReference>
<dbReference type="CDD" id="cd02440">
    <property type="entry name" value="AdoMet_MTases"/>
    <property type="match status" value="1"/>
</dbReference>
<sequence length="243" mass="26143">MSKSRLDVYLVEHCQFESRARAREAIEAGLVRLDGKVVRKASTPVTGGARVEAEALHPFVSRAALKLKKALETFDVAVAGKHCLDIGTSTGGFVEVLLEAGAARVIGVDVGSGQLHPRLREDERVTSLEAQDARDLTESMVGRPAVITCDASFIGLAKVIEIPLSLAADPCDLIALFKPQFEVGRSAVGKGGIVKDNAALQAALERFRIWLNGRYGFEIRKVTDSPIKGGDGNREFLIHARKG</sequence>
<dbReference type="PANTHER" id="PTHR32319">
    <property type="entry name" value="BACTERIAL HEMOLYSIN-LIKE PROTEIN"/>
    <property type="match status" value="1"/>
</dbReference>
<dbReference type="RefSeq" id="WP_330197887.1">
    <property type="nucleotide sequence ID" value="NZ_JAZDRP010000002.1"/>
</dbReference>
<feature type="domain" description="RNA-binding S4" evidence="4">
    <location>
        <begin position="4"/>
        <end position="66"/>
    </location>
</feature>
<evidence type="ECO:0000313" key="6">
    <source>
        <dbReference type="Proteomes" id="UP001354971"/>
    </source>
</evidence>
<dbReference type="Pfam" id="PF01479">
    <property type="entry name" value="S4"/>
    <property type="match status" value="1"/>
</dbReference>
<comment type="caution">
    <text evidence="5">The sequence shown here is derived from an EMBL/GenBank/DDBJ whole genome shotgun (WGS) entry which is preliminary data.</text>
</comment>
<dbReference type="SMART" id="SM00363">
    <property type="entry name" value="S4"/>
    <property type="match status" value="1"/>
</dbReference>
<dbReference type="GO" id="GO:0008168">
    <property type="term" value="F:methyltransferase activity"/>
    <property type="evidence" value="ECO:0007669"/>
    <property type="project" value="UniProtKB-KW"/>
</dbReference>
<evidence type="ECO:0000259" key="4">
    <source>
        <dbReference type="SMART" id="SM00363"/>
    </source>
</evidence>
<keyword evidence="5" id="KW-0489">Methyltransferase</keyword>
<gene>
    <name evidence="5" type="ORF">V0U79_02515</name>
</gene>
<keyword evidence="1 3" id="KW-0694">RNA-binding</keyword>
<reference evidence="5 6" key="1">
    <citation type="submission" date="2024-01" db="EMBL/GenBank/DDBJ databases">
        <title>Hyphobacterium bacterium isolated from marine sediment.</title>
        <authorList>
            <person name="Zhao S."/>
        </authorList>
    </citation>
    <scope>NUCLEOTIDE SEQUENCE [LARGE SCALE GENOMIC DNA]</scope>
    <source>
        <strain evidence="6">HN65</strain>
    </source>
</reference>
<dbReference type="Gene3D" id="3.10.290.10">
    <property type="entry name" value="RNA-binding S4 domain"/>
    <property type="match status" value="1"/>
</dbReference>
<dbReference type="CDD" id="cd00165">
    <property type="entry name" value="S4"/>
    <property type="match status" value="1"/>
</dbReference>
<dbReference type="SUPFAM" id="SSF53335">
    <property type="entry name" value="S-adenosyl-L-methionine-dependent methyltransferases"/>
    <property type="match status" value="1"/>
</dbReference>
<dbReference type="NCBIfam" id="TIGR00478">
    <property type="entry name" value="tly"/>
    <property type="match status" value="1"/>
</dbReference>
<name>A0ABU7LMW6_9PROT</name>
<keyword evidence="5" id="KW-0808">Transferase</keyword>